<keyword evidence="3" id="KW-1185">Reference proteome</keyword>
<feature type="region of interest" description="Disordered" evidence="1">
    <location>
        <begin position="159"/>
        <end position="222"/>
    </location>
</feature>
<protein>
    <submittedName>
        <fullName evidence="2">Uncharacterized protein</fullName>
    </submittedName>
</protein>
<proteinExistence type="predicted"/>
<feature type="compositionally biased region" description="Polar residues" evidence="1">
    <location>
        <begin position="199"/>
        <end position="208"/>
    </location>
</feature>
<dbReference type="PANTHER" id="PTHR47481">
    <property type="match status" value="1"/>
</dbReference>
<gene>
    <name evidence="2" type="ORF">LIER_09033</name>
</gene>
<dbReference type="Pfam" id="PF14223">
    <property type="entry name" value="Retrotran_gag_2"/>
    <property type="match status" value="1"/>
</dbReference>
<sequence>MIEYQYHIISKLQSWIHATLSLRVLETLLNHDCTSASDTWNTLNQLFLDHTQPTRMNLRFKFQTFTKGTLTMTHFLQQIHSLYCSLREPLLETDLIAQILLVLPPQYAPFVTVMNNTTHMPSFDSILPMLLSEEDRINLLLPAPETPCNVVMYSSTTKNAASSQSSSKGGPLNHRDRFPPSNRGKFQQNRFHQHPFRPSNGQFGNQTAKPHHFRTEGLLGPGPALASPLKTVSQCQICKQHDHKWSVLSGSSLLH</sequence>
<evidence type="ECO:0000313" key="2">
    <source>
        <dbReference type="EMBL" id="GAA0149998.1"/>
    </source>
</evidence>
<dbReference type="Proteomes" id="UP001454036">
    <property type="component" value="Unassembled WGS sequence"/>
</dbReference>
<organism evidence="2 3">
    <name type="scientific">Lithospermum erythrorhizon</name>
    <name type="common">Purple gromwell</name>
    <name type="synonym">Lithospermum officinale var. erythrorhizon</name>
    <dbReference type="NCBI Taxonomy" id="34254"/>
    <lineage>
        <taxon>Eukaryota</taxon>
        <taxon>Viridiplantae</taxon>
        <taxon>Streptophyta</taxon>
        <taxon>Embryophyta</taxon>
        <taxon>Tracheophyta</taxon>
        <taxon>Spermatophyta</taxon>
        <taxon>Magnoliopsida</taxon>
        <taxon>eudicotyledons</taxon>
        <taxon>Gunneridae</taxon>
        <taxon>Pentapetalae</taxon>
        <taxon>asterids</taxon>
        <taxon>lamiids</taxon>
        <taxon>Boraginales</taxon>
        <taxon>Boraginaceae</taxon>
        <taxon>Boraginoideae</taxon>
        <taxon>Lithospermeae</taxon>
        <taxon>Lithospermum</taxon>
    </lineage>
</organism>
<evidence type="ECO:0000256" key="1">
    <source>
        <dbReference type="SAM" id="MobiDB-lite"/>
    </source>
</evidence>
<feature type="compositionally biased region" description="Polar residues" evidence="1">
    <location>
        <begin position="159"/>
        <end position="168"/>
    </location>
</feature>
<dbReference type="AlphaFoldDB" id="A0AAV3PFW6"/>
<evidence type="ECO:0000313" key="3">
    <source>
        <dbReference type="Proteomes" id="UP001454036"/>
    </source>
</evidence>
<dbReference type="EMBL" id="BAABME010001507">
    <property type="protein sequence ID" value="GAA0149998.1"/>
    <property type="molecule type" value="Genomic_DNA"/>
</dbReference>
<comment type="caution">
    <text evidence="2">The sequence shown here is derived from an EMBL/GenBank/DDBJ whole genome shotgun (WGS) entry which is preliminary data.</text>
</comment>
<name>A0AAV3PFW6_LITER</name>
<dbReference type="PANTHER" id="PTHR47481:SF29">
    <property type="entry name" value="RETROTRANSPOSON GAG DOMAIN-CONTAINING PROTEIN"/>
    <property type="match status" value="1"/>
</dbReference>
<accession>A0AAV3PFW6</accession>
<reference evidence="2 3" key="1">
    <citation type="submission" date="2024-01" db="EMBL/GenBank/DDBJ databases">
        <title>The complete chloroplast genome sequence of Lithospermum erythrorhizon: insights into the phylogenetic relationship among Boraginaceae species and the maternal lineages of purple gromwells.</title>
        <authorList>
            <person name="Okada T."/>
            <person name="Watanabe K."/>
        </authorList>
    </citation>
    <scope>NUCLEOTIDE SEQUENCE [LARGE SCALE GENOMIC DNA]</scope>
</reference>